<dbReference type="eggNOG" id="COG1573">
    <property type="taxonomic scope" value="Bacteria"/>
</dbReference>
<accession>C8W9Y8</accession>
<name>C8W9Y8_LANP1</name>
<dbReference type="InterPro" id="IPR023875">
    <property type="entry name" value="DNA_repair_put"/>
</dbReference>
<gene>
    <name evidence="3" type="ordered locus">Apar_0495</name>
</gene>
<evidence type="ECO:0000313" key="3">
    <source>
        <dbReference type="EMBL" id="ACV50926.1"/>
    </source>
</evidence>
<sequence>MNPLNSDSSNQSVDLVSLVERLTRLSKSQKVVISCNPSLEGVVGTVGLTYLSHANPTHVRLVRESFCQPGLEEYMLCVPDPSDDSVVALARRVLTGLEKKVGTKEITRRIVLACASDAHTMPEIVHRYIRLAFLYGIGALEDIADPTVAEFNALARQVETEREHTRQFIRFSRMSDGSFMSVFHPNANVVPLTCNYFVKRMSTERFFIVDPAHHIASFYTPEMKTFGTIQLDDTSLKELLSRTDLATDEKYVQAMWRRFYDGVSLKGRGPTERGYDLRAHLMPKRVWQELPELIASTSAEAARSQGIPTRYQGREDRKDIPHIEQKQHFSKNLSLSSKAITQEPIT</sequence>
<dbReference type="KEGG" id="apv:Apar_0495"/>
<dbReference type="NCBIfam" id="TIGR03915">
    <property type="entry name" value="SAM_7_link_chp"/>
    <property type="match status" value="1"/>
</dbReference>
<evidence type="ECO:0000256" key="1">
    <source>
        <dbReference type="SAM" id="MobiDB-lite"/>
    </source>
</evidence>
<dbReference type="Pfam" id="PF13566">
    <property type="entry name" value="DUF4130"/>
    <property type="match status" value="1"/>
</dbReference>
<keyword evidence="4" id="KW-1185">Reference proteome</keyword>
<feature type="domain" description="DUF4130" evidence="2">
    <location>
        <begin position="122"/>
        <end position="292"/>
    </location>
</feature>
<protein>
    <recommendedName>
        <fullName evidence="2">DUF4130 domain-containing protein</fullName>
    </recommendedName>
</protein>
<evidence type="ECO:0000259" key="2">
    <source>
        <dbReference type="Pfam" id="PF13566"/>
    </source>
</evidence>
<proteinExistence type="predicted"/>
<dbReference type="STRING" id="521095.Apar_0495"/>
<dbReference type="AlphaFoldDB" id="C8W9Y8"/>
<dbReference type="EMBL" id="CP001721">
    <property type="protein sequence ID" value="ACV50926.1"/>
    <property type="molecule type" value="Genomic_DNA"/>
</dbReference>
<organism evidence="3 4">
    <name type="scientific">Lancefieldella parvula (strain ATCC 33793 / DSM 20469 / CCUG 32760 / JCM 10300 / KCTC 3663 / VPI 0546 / 1246)</name>
    <name type="common">Atopobium parvulum</name>
    <dbReference type="NCBI Taxonomy" id="521095"/>
    <lineage>
        <taxon>Bacteria</taxon>
        <taxon>Bacillati</taxon>
        <taxon>Actinomycetota</taxon>
        <taxon>Coriobacteriia</taxon>
        <taxon>Coriobacteriales</taxon>
        <taxon>Atopobiaceae</taxon>
        <taxon>Lancefieldella</taxon>
    </lineage>
</organism>
<dbReference type="HOGENOM" id="CLU_068835_0_0_11"/>
<feature type="region of interest" description="Disordered" evidence="1">
    <location>
        <begin position="299"/>
        <end position="318"/>
    </location>
</feature>
<reference evidence="3 4" key="1">
    <citation type="journal article" date="2009" name="Stand. Genomic Sci.">
        <title>Complete genome sequence of Atopobium parvulum type strain (IPP 1246).</title>
        <authorList>
            <person name="Copeland A."/>
            <person name="Sikorski J."/>
            <person name="Lapidus A."/>
            <person name="Nolan M."/>
            <person name="Del Rio T.G."/>
            <person name="Lucas S."/>
            <person name="Chen F."/>
            <person name="Tice H."/>
            <person name="Pitluck S."/>
            <person name="Cheng J.F."/>
            <person name="Pukall R."/>
            <person name="Chertkov O."/>
            <person name="Brettin T."/>
            <person name="Han C."/>
            <person name="Detter J.C."/>
            <person name="Kuske C."/>
            <person name="Bruce D."/>
            <person name="Goodwin L."/>
            <person name="Ivanova N."/>
            <person name="Mavromatis K."/>
            <person name="Mikhailova N."/>
            <person name="Chen A."/>
            <person name="Palaniappan K."/>
            <person name="Chain P."/>
            <person name="Rohde M."/>
            <person name="Goker M."/>
            <person name="Bristow J."/>
            <person name="Eisen J.A."/>
            <person name="Markowitz V."/>
            <person name="Hugenholtz P."/>
            <person name="Kyrpides N.C."/>
            <person name="Klenk H.P."/>
            <person name="Detter J.C."/>
        </authorList>
    </citation>
    <scope>NUCLEOTIDE SEQUENCE [LARGE SCALE GENOMIC DNA]</scope>
    <source>
        <strain evidence="4">ATCC 33793 / DSM 20469 / CCUG 32760 / JCM 10300 / KCTC 3663 / VPI 0546 / 1246</strain>
    </source>
</reference>
<dbReference type="InterPro" id="IPR025404">
    <property type="entry name" value="DUF4130"/>
</dbReference>
<dbReference type="Proteomes" id="UP000000960">
    <property type="component" value="Chromosome"/>
</dbReference>
<evidence type="ECO:0000313" key="4">
    <source>
        <dbReference type="Proteomes" id="UP000000960"/>
    </source>
</evidence>